<dbReference type="EMBL" id="BGPR01155809">
    <property type="protein sequence ID" value="GBL76667.1"/>
    <property type="molecule type" value="Genomic_DNA"/>
</dbReference>
<evidence type="ECO:0000256" key="5">
    <source>
        <dbReference type="ARBA" id="ARBA00023157"/>
    </source>
</evidence>
<dbReference type="PANTHER" id="PTHR10083:SF328">
    <property type="entry name" value="TISSUE FACTOR PATHWAY INHIBITOR"/>
    <property type="match status" value="1"/>
</dbReference>
<evidence type="ECO:0000313" key="10">
    <source>
        <dbReference type="EMBL" id="GBL76667.1"/>
    </source>
</evidence>
<evidence type="ECO:0000256" key="7">
    <source>
        <dbReference type="ARBA" id="ARBA00093388"/>
    </source>
</evidence>
<dbReference type="PROSITE" id="PS50279">
    <property type="entry name" value="BPTI_KUNITZ_2"/>
    <property type="match status" value="1"/>
</dbReference>
<dbReference type="GO" id="GO:0005615">
    <property type="term" value="C:extracellular space"/>
    <property type="evidence" value="ECO:0007669"/>
    <property type="project" value="TreeGrafter"/>
</dbReference>
<dbReference type="GO" id="GO:0004867">
    <property type="term" value="F:serine-type endopeptidase inhibitor activity"/>
    <property type="evidence" value="ECO:0007669"/>
    <property type="project" value="UniProtKB-KW"/>
</dbReference>
<evidence type="ECO:0000256" key="2">
    <source>
        <dbReference type="ARBA" id="ARBA00022729"/>
    </source>
</evidence>
<sequence length="98" mass="10811">MSPLSSVNFPGVPPPTNSVCMEPKDSGPCMALFPRWFYNQQTGQCEEFTYGGCSGNKNNFKTKNDCEKACGNGKKLLLRHVTSPFLESKSLLICLGWT</sequence>
<accession>A0A4Y2AA33</accession>
<dbReference type="FunFam" id="4.10.410.10:FF:000021">
    <property type="entry name" value="Serine protease inhibitor, putative"/>
    <property type="match status" value="1"/>
</dbReference>
<dbReference type="SUPFAM" id="SSF57362">
    <property type="entry name" value="BPTI-like"/>
    <property type="match status" value="1"/>
</dbReference>
<dbReference type="PROSITE" id="PS00280">
    <property type="entry name" value="BPTI_KUNITZ_1"/>
    <property type="match status" value="1"/>
</dbReference>
<evidence type="ECO:0000313" key="9">
    <source>
        <dbReference type="EMBL" id="GBL76652.1"/>
    </source>
</evidence>
<organism evidence="9 11">
    <name type="scientific">Araneus ventricosus</name>
    <name type="common">Orbweaver spider</name>
    <name type="synonym">Epeira ventricosa</name>
    <dbReference type="NCBI Taxonomy" id="182803"/>
    <lineage>
        <taxon>Eukaryota</taxon>
        <taxon>Metazoa</taxon>
        <taxon>Ecdysozoa</taxon>
        <taxon>Arthropoda</taxon>
        <taxon>Chelicerata</taxon>
        <taxon>Arachnida</taxon>
        <taxon>Araneae</taxon>
        <taxon>Araneomorphae</taxon>
        <taxon>Entelegynae</taxon>
        <taxon>Araneoidea</taxon>
        <taxon>Araneidae</taxon>
        <taxon>Araneus</taxon>
    </lineage>
</organism>
<dbReference type="Proteomes" id="UP000499080">
    <property type="component" value="Unassembled WGS sequence"/>
</dbReference>
<keyword evidence="5" id="KW-1015">Disulfide bond</keyword>
<evidence type="ECO:0000256" key="6">
    <source>
        <dbReference type="ARBA" id="ARBA00038506"/>
    </source>
</evidence>
<feature type="domain" description="BPTI/Kunitz inhibitor" evidence="8">
    <location>
        <begin position="20"/>
        <end position="70"/>
    </location>
</feature>
<keyword evidence="3" id="KW-0677">Repeat</keyword>
<evidence type="ECO:0000256" key="1">
    <source>
        <dbReference type="ARBA" id="ARBA00022690"/>
    </source>
</evidence>
<dbReference type="PANTHER" id="PTHR10083">
    <property type="entry name" value="KUNITZ-TYPE PROTEASE INHIBITOR-RELATED"/>
    <property type="match status" value="1"/>
</dbReference>
<name>A0A4Y2AA33_ARAVE</name>
<keyword evidence="4" id="KW-0722">Serine protease inhibitor</keyword>
<comment type="caution">
    <text evidence="9">The sequence shown here is derived from an EMBL/GenBank/DDBJ whole genome shotgun (WGS) entry which is preliminary data.</text>
</comment>
<comment type="function">
    <text evidence="7">Serine protease inhibitor that inhibits trypsin at a molar ratio of 1:1.</text>
</comment>
<dbReference type="PRINTS" id="PR00759">
    <property type="entry name" value="BASICPTASE"/>
</dbReference>
<dbReference type="OrthoDB" id="6430840at2759"/>
<dbReference type="AlphaFoldDB" id="A0A4Y2AA33"/>
<dbReference type="EMBL" id="BGPR01155806">
    <property type="protein sequence ID" value="GBL76652.1"/>
    <property type="molecule type" value="Genomic_DNA"/>
</dbReference>
<dbReference type="InterPro" id="IPR002223">
    <property type="entry name" value="Kunitz_BPTI"/>
</dbReference>
<evidence type="ECO:0000256" key="4">
    <source>
        <dbReference type="ARBA" id="ARBA00022900"/>
    </source>
</evidence>
<dbReference type="SMART" id="SM00131">
    <property type="entry name" value="KU"/>
    <property type="match status" value="1"/>
</dbReference>
<dbReference type="InterPro" id="IPR036880">
    <property type="entry name" value="Kunitz_BPTI_sf"/>
</dbReference>
<dbReference type="CDD" id="cd00109">
    <property type="entry name" value="Kunitz-type"/>
    <property type="match status" value="1"/>
</dbReference>
<evidence type="ECO:0000313" key="11">
    <source>
        <dbReference type="Proteomes" id="UP000499080"/>
    </source>
</evidence>
<dbReference type="Gene3D" id="4.10.410.10">
    <property type="entry name" value="Pancreatic trypsin inhibitor Kunitz domain"/>
    <property type="match status" value="1"/>
</dbReference>
<keyword evidence="1" id="KW-0646">Protease inhibitor</keyword>
<dbReference type="InterPro" id="IPR020901">
    <property type="entry name" value="Prtase_inh_Kunz-CS"/>
</dbReference>
<evidence type="ECO:0000256" key="3">
    <source>
        <dbReference type="ARBA" id="ARBA00022737"/>
    </source>
</evidence>
<protein>
    <recommendedName>
        <fullName evidence="8">BPTI/Kunitz inhibitor domain-containing protein</fullName>
    </recommendedName>
</protein>
<proteinExistence type="inferred from homology"/>
<dbReference type="InterPro" id="IPR050098">
    <property type="entry name" value="TFPI/VKTCI-like"/>
</dbReference>
<gene>
    <name evidence="9" type="ORF">AVEN_106515_1</name>
    <name evidence="10" type="ORF">AVEN_107637_1</name>
</gene>
<reference evidence="9 11" key="1">
    <citation type="journal article" date="2019" name="Sci. Rep.">
        <title>Orb-weaving spider Araneus ventricosus genome elucidates the spidroin gene catalogue.</title>
        <authorList>
            <person name="Kono N."/>
            <person name="Nakamura H."/>
            <person name="Ohtoshi R."/>
            <person name="Moran D.A.P."/>
            <person name="Shinohara A."/>
            <person name="Yoshida Y."/>
            <person name="Fujiwara M."/>
            <person name="Mori M."/>
            <person name="Tomita M."/>
            <person name="Arakawa K."/>
        </authorList>
    </citation>
    <scope>NUCLEOTIDE SEQUENCE [LARGE SCALE GENOMIC DNA]</scope>
</reference>
<comment type="similarity">
    <text evidence="6">Belongs to the venom Kunitz-type family. 03 (sub-Kunitz) subfamily.</text>
</comment>
<keyword evidence="2" id="KW-0732">Signal</keyword>
<evidence type="ECO:0000259" key="8">
    <source>
        <dbReference type="PROSITE" id="PS50279"/>
    </source>
</evidence>
<keyword evidence="11" id="KW-1185">Reference proteome</keyword>
<dbReference type="Pfam" id="PF00014">
    <property type="entry name" value="Kunitz_BPTI"/>
    <property type="match status" value="1"/>
</dbReference>